<accession>W7XZ11</accession>
<protein>
    <submittedName>
        <fullName evidence="1">Uncharacterized protein</fullName>
    </submittedName>
</protein>
<dbReference type="STRING" id="869213.GCA_000517085_02232"/>
<dbReference type="AlphaFoldDB" id="W7XZ11"/>
<reference evidence="1 2" key="1">
    <citation type="journal article" date="2014" name="Genome Announc.">
        <title>Draft Genome Sequence of Cytophaga fermentans JCM 21142T, a Facultative Anaerobe Isolated from Marine Mud.</title>
        <authorList>
            <person name="Starns D."/>
            <person name="Oshima K."/>
            <person name="Suda W."/>
            <person name="Iino T."/>
            <person name="Yuki M."/>
            <person name="Inoue J."/>
            <person name="Kitamura K."/>
            <person name="Iida T."/>
            <person name="Darby A."/>
            <person name="Hattori M."/>
            <person name="Ohkuma M."/>
        </authorList>
    </citation>
    <scope>NUCLEOTIDE SEQUENCE [LARGE SCALE GENOMIC DNA]</scope>
    <source>
        <strain evidence="1 2">JCM 21142</strain>
    </source>
</reference>
<name>W7XZ11_9BACT</name>
<organism evidence="1 2">
    <name type="scientific">Saccharicrinis fermentans DSM 9555 = JCM 21142</name>
    <dbReference type="NCBI Taxonomy" id="869213"/>
    <lineage>
        <taxon>Bacteria</taxon>
        <taxon>Pseudomonadati</taxon>
        <taxon>Bacteroidota</taxon>
        <taxon>Bacteroidia</taxon>
        <taxon>Marinilabiliales</taxon>
        <taxon>Marinilabiliaceae</taxon>
        <taxon>Saccharicrinis</taxon>
    </lineage>
</organism>
<dbReference type="Proteomes" id="UP000019402">
    <property type="component" value="Unassembled WGS sequence"/>
</dbReference>
<comment type="caution">
    <text evidence="1">The sequence shown here is derived from an EMBL/GenBank/DDBJ whole genome shotgun (WGS) entry which is preliminary data.</text>
</comment>
<evidence type="ECO:0000313" key="1">
    <source>
        <dbReference type="EMBL" id="GAF03905.1"/>
    </source>
</evidence>
<proteinExistence type="predicted"/>
<gene>
    <name evidence="1" type="ORF">JCM21142_72594</name>
</gene>
<evidence type="ECO:0000313" key="2">
    <source>
        <dbReference type="Proteomes" id="UP000019402"/>
    </source>
</evidence>
<keyword evidence="2" id="KW-1185">Reference proteome</keyword>
<dbReference type="EMBL" id="BAMD01000033">
    <property type="protein sequence ID" value="GAF03905.1"/>
    <property type="molecule type" value="Genomic_DNA"/>
</dbReference>
<sequence length="107" mass="12330">MLLAAVYVFGFGAYALNSKKNSCELSEVSPKIISCKDFSLQSEQVQTEDCYAWNQQRNETVVSSSIAQLYNSYIVFKIIKLKDHYYTLHYDFKLPLQITSRPPPFFA</sequence>